<feature type="compositionally biased region" description="Acidic residues" evidence="6">
    <location>
        <begin position="545"/>
        <end position="562"/>
    </location>
</feature>
<protein>
    <recommendedName>
        <fullName evidence="7">TAFII55 protein conserved region domain-containing protein</fullName>
    </recommendedName>
</protein>
<evidence type="ECO:0000313" key="9">
    <source>
        <dbReference type="Proteomes" id="UP000027920"/>
    </source>
</evidence>
<keyword evidence="5" id="KW-0539">Nucleus</keyword>
<feature type="compositionally biased region" description="Acidic residues" evidence="6">
    <location>
        <begin position="644"/>
        <end position="672"/>
    </location>
</feature>
<evidence type="ECO:0000256" key="4">
    <source>
        <dbReference type="ARBA" id="ARBA00023163"/>
    </source>
</evidence>
<proteinExistence type="inferred from homology"/>
<feature type="compositionally biased region" description="Polar residues" evidence="6">
    <location>
        <begin position="104"/>
        <end position="116"/>
    </location>
</feature>
<name>A0A072Q636_9EURO</name>
<feature type="compositionally biased region" description="Polar residues" evidence="6">
    <location>
        <begin position="313"/>
        <end position="326"/>
    </location>
</feature>
<sequence>MARKTAAVKPRLAKPIVTSTVNLPASTFITLKVSAQRLNEYLNSTIQFQPETDIPAQAEEDNDSMRTRGAWDKNLANSQSSLNLGGGPPLRPANHPDYDFDPSLSDSLPRQPTNKPSLKPRLQIPVQHRARRAKSRLVDVDDRRDASPASTTCEESTPAAFEAASHPHSNEENESPESSDIETGARASQEVHKPRIQADVEMADPPHKPQRPTLKLSFSKPSIPQANNTQGATQTPNPQSAVRTPSIKLKLGGTPLGPSTPASANGVKRKKKPSDAATPASATKKRKIQKGADPLDLEGGTPSQPSARPKITFKNTSTSVPNSAQTPAPVLKLKSKGKIPKRPPGMGYDSELEDREQDPVILEGFILRMEPGADCDFLRKQIEEGRVGVPRIKGGPEITLRMLDTLGRRGIMVIRGNRYATTLVDLPCIIEGMKSWDKKGWMKSTDICQMLLVLGRCASDDEARNYPLPPDVDPKTYQYAHGLTAPMKWVRKRRFARTKRAKVDDIEAVERRVAALLEADKAAAATRFQLHDSDPRLIEQPPSEDFSDEGDDEDAEAEDDDGGYFPIVDELDDDAVNEFQNYWESEGEGDENEAPATGTVIHSHTSLQPPDAFDSSIAVTSNSASPLVTAAQTPASGAGHSSGDEDAEGDEDDDDDDDDEEERDDDQKEEDEQMRRAKEVIADFKTKIKQQLEKMNAPGTVLIMKRKLATSIQNLRADIVQRKKTAGIPLDEEDEE</sequence>
<evidence type="ECO:0000313" key="8">
    <source>
        <dbReference type="EMBL" id="KEF63380.1"/>
    </source>
</evidence>
<dbReference type="VEuPathDB" id="FungiDB:A1O9_01357"/>
<evidence type="ECO:0000256" key="1">
    <source>
        <dbReference type="ARBA" id="ARBA00004123"/>
    </source>
</evidence>
<dbReference type="PANTHER" id="PTHR12228">
    <property type="entry name" value="TRANSCRIPTION INITIATION FACTOR TFIID 55 KD SUBUNIT-RELATED"/>
    <property type="match status" value="1"/>
</dbReference>
<dbReference type="GeneID" id="25276304"/>
<dbReference type="GO" id="GO:0005669">
    <property type="term" value="C:transcription factor TFIID complex"/>
    <property type="evidence" value="ECO:0007669"/>
    <property type="project" value="InterPro"/>
</dbReference>
<keyword evidence="9" id="KW-1185">Reference proteome</keyword>
<reference evidence="8 9" key="1">
    <citation type="submission" date="2013-03" db="EMBL/GenBank/DDBJ databases">
        <title>The Genome Sequence of Exophiala aquamarina CBS 119918.</title>
        <authorList>
            <consortium name="The Broad Institute Genomics Platform"/>
            <person name="Cuomo C."/>
            <person name="de Hoog S."/>
            <person name="Gorbushina A."/>
            <person name="Walker B."/>
            <person name="Young S.K."/>
            <person name="Zeng Q."/>
            <person name="Gargeya S."/>
            <person name="Fitzgerald M."/>
            <person name="Haas B."/>
            <person name="Abouelleil A."/>
            <person name="Allen A.W."/>
            <person name="Alvarado L."/>
            <person name="Arachchi H.M."/>
            <person name="Berlin A.M."/>
            <person name="Chapman S.B."/>
            <person name="Gainer-Dewar J."/>
            <person name="Goldberg J."/>
            <person name="Griggs A."/>
            <person name="Gujja S."/>
            <person name="Hansen M."/>
            <person name="Howarth C."/>
            <person name="Imamovic A."/>
            <person name="Ireland A."/>
            <person name="Larimer J."/>
            <person name="McCowan C."/>
            <person name="Murphy C."/>
            <person name="Pearson M."/>
            <person name="Poon T.W."/>
            <person name="Priest M."/>
            <person name="Roberts A."/>
            <person name="Saif S."/>
            <person name="Shea T."/>
            <person name="Sisk P."/>
            <person name="Sykes S."/>
            <person name="Wortman J."/>
            <person name="Nusbaum C."/>
            <person name="Birren B."/>
        </authorList>
    </citation>
    <scope>NUCLEOTIDE SEQUENCE [LARGE SCALE GENOMIC DNA]</scope>
    <source>
        <strain evidence="8 9">CBS 119918</strain>
    </source>
</reference>
<dbReference type="InterPro" id="IPR037817">
    <property type="entry name" value="TAF7"/>
</dbReference>
<feature type="compositionally biased region" description="Basic and acidic residues" evidence="6">
    <location>
        <begin position="189"/>
        <end position="198"/>
    </location>
</feature>
<dbReference type="GO" id="GO:0051123">
    <property type="term" value="P:RNA polymerase II preinitiation complex assembly"/>
    <property type="evidence" value="ECO:0007669"/>
    <property type="project" value="TreeGrafter"/>
</dbReference>
<dbReference type="SMART" id="SM01370">
    <property type="entry name" value="TAFII55_N"/>
    <property type="match status" value="1"/>
</dbReference>
<dbReference type="GO" id="GO:0016251">
    <property type="term" value="F:RNA polymerase II general transcription initiation factor activity"/>
    <property type="evidence" value="ECO:0007669"/>
    <property type="project" value="TreeGrafter"/>
</dbReference>
<dbReference type="Pfam" id="PF04658">
    <property type="entry name" value="TAFII55_N"/>
    <property type="match status" value="1"/>
</dbReference>
<evidence type="ECO:0000256" key="6">
    <source>
        <dbReference type="SAM" id="MobiDB-lite"/>
    </source>
</evidence>
<feature type="domain" description="TAFII55 protein conserved region" evidence="7">
    <location>
        <begin position="361"/>
        <end position="525"/>
    </location>
</feature>
<evidence type="ECO:0000256" key="5">
    <source>
        <dbReference type="ARBA" id="ARBA00023242"/>
    </source>
</evidence>
<dbReference type="Proteomes" id="UP000027920">
    <property type="component" value="Unassembled WGS sequence"/>
</dbReference>
<gene>
    <name evidence="8" type="ORF">A1O9_01357</name>
</gene>
<dbReference type="EMBL" id="AMGV01000001">
    <property type="protein sequence ID" value="KEF63380.1"/>
    <property type="molecule type" value="Genomic_DNA"/>
</dbReference>
<feature type="region of interest" description="Disordered" evidence="6">
    <location>
        <begin position="528"/>
        <end position="568"/>
    </location>
</feature>
<dbReference type="STRING" id="1182545.A0A072Q636"/>
<evidence type="ECO:0000259" key="7">
    <source>
        <dbReference type="SMART" id="SM01370"/>
    </source>
</evidence>
<keyword evidence="3" id="KW-0805">Transcription regulation</keyword>
<feature type="compositionally biased region" description="Basic and acidic residues" evidence="6">
    <location>
        <begin position="136"/>
        <end position="146"/>
    </location>
</feature>
<comment type="caution">
    <text evidence="8">The sequence shown here is derived from an EMBL/GenBank/DDBJ whole genome shotgun (WGS) entry which is preliminary data.</text>
</comment>
<dbReference type="PANTHER" id="PTHR12228:SF0">
    <property type="entry name" value="TATA-BOX BINDING PROTEIN ASSOCIATED FACTOR 7"/>
    <property type="match status" value="1"/>
</dbReference>
<feature type="compositionally biased region" description="Polar residues" evidence="6">
    <location>
        <begin position="219"/>
        <end position="243"/>
    </location>
</feature>
<feature type="region of interest" description="Disordered" evidence="6">
    <location>
        <begin position="584"/>
        <end position="678"/>
    </location>
</feature>
<comment type="similarity">
    <text evidence="2">Belongs to the TAF7 family.</text>
</comment>
<evidence type="ECO:0000256" key="3">
    <source>
        <dbReference type="ARBA" id="ARBA00023015"/>
    </source>
</evidence>
<accession>A0A072Q636</accession>
<dbReference type="OrthoDB" id="153872at2759"/>
<dbReference type="RefSeq" id="XP_013265970.1">
    <property type="nucleotide sequence ID" value="XM_013410516.1"/>
</dbReference>
<dbReference type="InterPro" id="IPR006751">
    <property type="entry name" value="TAFII55_prot_cons_reg"/>
</dbReference>
<evidence type="ECO:0000256" key="2">
    <source>
        <dbReference type="ARBA" id="ARBA00009368"/>
    </source>
</evidence>
<dbReference type="AlphaFoldDB" id="A0A072Q636"/>
<dbReference type="CDD" id="cd08047">
    <property type="entry name" value="TAF7"/>
    <property type="match status" value="1"/>
</dbReference>
<comment type="subcellular location">
    <subcellularLocation>
        <location evidence="1">Nucleus</location>
    </subcellularLocation>
</comment>
<organism evidence="8 9">
    <name type="scientific">Exophiala aquamarina CBS 119918</name>
    <dbReference type="NCBI Taxonomy" id="1182545"/>
    <lineage>
        <taxon>Eukaryota</taxon>
        <taxon>Fungi</taxon>
        <taxon>Dikarya</taxon>
        <taxon>Ascomycota</taxon>
        <taxon>Pezizomycotina</taxon>
        <taxon>Eurotiomycetes</taxon>
        <taxon>Chaetothyriomycetidae</taxon>
        <taxon>Chaetothyriales</taxon>
        <taxon>Herpotrichiellaceae</taxon>
        <taxon>Exophiala</taxon>
    </lineage>
</organism>
<feature type="compositionally biased region" description="Polar residues" evidence="6">
    <location>
        <begin position="617"/>
        <end position="635"/>
    </location>
</feature>
<dbReference type="HOGENOM" id="CLU_016434_1_0_1"/>
<feature type="region of interest" description="Disordered" evidence="6">
    <location>
        <begin position="77"/>
        <end position="326"/>
    </location>
</feature>
<keyword evidence="4" id="KW-0804">Transcription</keyword>